<reference evidence="2 3" key="1">
    <citation type="submission" date="2017-03" db="EMBL/GenBank/DDBJ databases">
        <title>Complete genome sequence of Blastomonas fulva degrading microcsystin LR.</title>
        <authorList>
            <person name="Lee H.-g."/>
            <person name="Jin L."/>
            <person name="oh H.-M."/>
        </authorList>
    </citation>
    <scope>NUCLEOTIDE SEQUENCE [LARGE SCALE GENOMIC DNA]</scope>
    <source>
        <strain evidence="2 3">T2</strain>
    </source>
</reference>
<protein>
    <recommendedName>
        <fullName evidence="4">FHA domain-containing protein</fullName>
    </recommendedName>
</protein>
<accession>A0ABN5B2S6</accession>
<dbReference type="EMBL" id="CP020083">
    <property type="protein sequence ID" value="ASR50683.1"/>
    <property type="molecule type" value="Genomic_DNA"/>
</dbReference>
<dbReference type="Proteomes" id="UP000258016">
    <property type="component" value="Chromosome"/>
</dbReference>
<gene>
    <name evidence="2" type="ORF">B5J99_03705</name>
</gene>
<dbReference type="GeneID" id="303484675"/>
<evidence type="ECO:0000313" key="3">
    <source>
        <dbReference type="Proteomes" id="UP000258016"/>
    </source>
</evidence>
<keyword evidence="1" id="KW-0732">Signal</keyword>
<organism evidence="2 3">
    <name type="scientific">Blastomonas fulva</name>
    <dbReference type="NCBI Taxonomy" id="1550728"/>
    <lineage>
        <taxon>Bacteria</taxon>
        <taxon>Pseudomonadati</taxon>
        <taxon>Pseudomonadota</taxon>
        <taxon>Alphaproteobacteria</taxon>
        <taxon>Sphingomonadales</taxon>
        <taxon>Sphingomonadaceae</taxon>
        <taxon>Blastomonas</taxon>
    </lineage>
</organism>
<dbReference type="RefSeq" id="WP_117351509.1">
    <property type="nucleotide sequence ID" value="NZ_CP020083.1"/>
</dbReference>
<evidence type="ECO:0000256" key="1">
    <source>
        <dbReference type="SAM" id="SignalP"/>
    </source>
</evidence>
<evidence type="ECO:0008006" key="4">
    <source>
        <dbReference type="Google" id="ProtNLM"/>
    </source>
</evidence>
<name>A0ABN5B2S6_9SPHN</name>
<evidence type="ECO:0000313" key="2">
    <source>
        <dbReference type="EMBL" id="ASR50683.1"/>
    </source>
</evidence>
<keyword evidence="3" id="KW-1185">Reference proteome</keyword>
<feature type="chain" id="PRO_5046025320" description="FHA domain-containing protein" evidence="1">
    <location>
        <begin position="24"/>
        <end position="138"/>
    </location>
</feature>
<sequence>MPYLRTQLGALAVMLALAGKADATGPADKDMWFVPPVEYASESDGETGTQCIALHRVRSTRILAGEGIVYQMSGRKLLINRVRRGASLLNRNQILITRTSGALLCAGDIVQLAESPPGISAGSVALGRFERYHPPARP</sequence>
<proteinExistence type="predicted"/>
<feature type="signal peptide" evidence="1">
    <location>
        <begin position="1"/>
        <end position="23"/>
    </location>
</feature>